<dbReference type="InterPro" id="IPR029191">
    <property type="entry name" value="Uds1"/>
</dbReference>
<feature type="region of interest" description="Disordered" evidence="2">
    <location>
        <begin position="53"/>
        <end position="96"/>
    </location>
</feature>
<reference evidence="4 5" key="1">
    <citation type="journal article" date="2018" name="Mol. Biol. Evol.">
        <title>Broad Genomic Sampling Reveals a Smut Pathogenic Ancestry of the Fungal Clade Ustilaginomycotina.</title>
        <authorList>
            <person name="Kijpornyongpan T."/>
            <person name="Mondo S.J."/>
            <person name="Barry K."/>
            <person name="Sandor L."/>
            <person name="Lee J."/>
            <person name="Lipzen A."/>
            <person name="Pangilinan J."/>
            <person name="LaButti K."/>
            <person name="Hainaut M."/>
            <person name="Henrissat B."/>
            <person name="Grigoriev I.V."/>
            <person name="Spatafora J.W."/>
            <person name="Aime M.C."/>
        </authorList>
    </citation>
    <scope>NUCLEOTIDE SEQUENCE [LARGE SCALE GENOMIC DNA]</scope>
    <source>
        <strain evidence="4 5">MCA 3645</strain>
    </source>
</reference>
<feature type="compositionally biased region" description="Polar residues" evidence="2">
    <location>
        <begin position="53"/>
        <end position="74"/>
    </location>
</feature>
<feature type="coiled-coil region" evidence="1">
    <location>
        <begin position="679"/>
        <end position="706"/>
    </location>
</feature>
<feature type="compositionally biased region" description="Low complexity" evidence="2">
    <location>
        <begin position="1101"/>
        <end position="1113"/>
    </location>
</feature>
<evidence type="ECO:0000313" key="4">
    <source>
        <dbReference type="EMBL" id="PWY99151.1"/>
    </source>
</evidence>
<dbReference type="EMBL" id="KZ819196">
    <property type="protein sequence ID" value="PWY99151.1"/>
    <property type="molecule type" value="Genomic_DNA"/>
</dbReference>
<sequence>MDRHRMTSVATSFSHVEEPAWGQTTSSSTSTSGYGADPAFSSVSNFAFPASTTGSGLLPTHPTSMSRLSGRTWHSSNPSMQSSISNTTGWGNAPQSNASDMVLLRAAKTHAPPSSRGGSVLSSTHPASTLGVPSILPSSRDDMLHRLILDQARVDCQSYDVMGLEEVAEAKRELKHVERKLLSLRTKLKVEIKIRDAAIALRKAHRRTISTQSEVTSPTSSLSAPDGSALSGSSPGGRSRALSISASEAKAEQDVTISTAKVDKVTHDLFRVSDRANALRRRILEHQAAALSERVQSLESNRQIVEETMPFLTASSSSDSLAPSASASAVGISKYRDLTTKTSGVDGSDEPYVPRGPDYPLRHNRLESGLSAVSGFSFLDATAPEKVRRLAEELERKREFMKRLEADVASWRDTAEKRQTSLDRLAQELEEARQSAIRRQNDSARLEEDKSRLERDLRFAQQRTRELNQSFDEARARAVREAVGDAERNALVQIKELQHRAEAAERGLSEQREAALIHAKAVQERDEQLKTAEENTAYLKQRAEAAEKDLAEQSQKLQQLEAEAESLQQRSVQAQGHAAQAQALQRDLDNAKAAGEKAAAELAARAIELENLRTDLSNRETQSISERTARLEAEDTVSKLQSQVYSSRSEADASEAKLRELELAVSAERRIMAERDELFHAFERRLESAEQRLQEQDKRCAKMLGKHEGREEMDDLLERIKAGTSGVMRKKKTAGQDIAGLLTSLETHISDLELELIRAANSSMLGLSLTTSADSSLMEIASSPPTKSTDVPSSPVSEPKLMDTNVFLTTVHAEEPRASSASTSTTTATPETAPKATTTLALPTLPQSQPQHQSVHGTTSSRSMRSHLAGKPSLISVNAPPSASTLAPPRSPLLDRLPSPTRSTHSMHTSPSIKYIPPFAPAGFDTRTRSKSGGSTGATAGTAKAKGGANGGDESDSFSLLSNDSPASTTLGLPSSAGSLAGTTLSSISLNTPNHQTQREQSASAAKRTITLGMDVPQLIARIRELEKQLSHSATVRQRAEKANELEMQLREANQAYAQLLQRMESDRSTEVHQKVEMLNELNDAHSRLQTTKAHMQRVLNLSPSPSPSYSLAPLPPLKD</sequence>
<feature type="region of interest" description="Disordered" evidence="2">
    <location>
        <begin position="205"/>
        <end position="245"/>
    </location>
</feature>
<dbReference type="InParanoid" id="A0A317XM54"/>
<evidence type="ECO:0000256" key="1">
    <source>
        <dbReference type="SAM" id="Coils"/>
    </source>
</evidence>
<feature type="compositionally biased region" description="Polar residues" evidence="2">
    <location>
        <begin position="957"/>
        <end position="976"/>
    </location>
</feature>
<feature type="compositionally biased region" description="Polar residues" evidence="2">
    <location>
        <begin position="86"/>
        <end position="96"/>
    </location>
</feature>
<evidence type="ECO:0000256" key="2">
    <source>
        <dbReference type="SAM" id="MobiDB-lite"/>
    </source>
</evidence>
<feature type="compositionally biased region" description="Low complexity" evidence="2">
    <location>
        <begin position="75"/>
        <end position="85"/>
    </location>
</feature>
<feature type="compositionally biased region" description="Low complexity" evidence="2">
    <location>
        <begin position="892"/>
        <end position="903"/>
    </location>
</feature>
<organism evidence="4 5">
    <name type="scientific">Testicularia cyperi</name>
    <dbReference type="NCBI Taxonomy" id="1882483"/>
    <lineage>
        <taxon>Eukaryota</taxon>
        <taxon>Fungi</taxon>
        <taxon>Dikarya</taxon>
        <taxon>Basidiomycota</taxon>
        <taxon>Ustilaginomycotina</taxon>
        <taxon>Ustilaginomycetes</taxon>
        <taxon>Ustilaginales</taxon>
        <taxon>Anthracoideaceae</taxon>
        <taxon>Testicularia</taxon>
    </lineage>
</organism>
<feature type="compositionally biased region" description="Polar residues" evidence="2">
    <location>
        <begin position="116"/>
        <end position="127"/>
    </location>
</feature>
<feature type="compositionally biased region" description="Low complexity" evidence="2">
    <location>
        <begin position="818"/>
        <end position="851"/>
    </location>
</feature>
<accession>A0A317XM54</accession>
<dbReference type="OrthoDB" id="5569911at2759"/>
<proteinExistence type="predicted"/>
<feature type="region of interest" description="Disordered" evidence="2">
    <location>
        <begin position="109"/>
        <end position="136"/>
    </location>
</feature>
<feature type="region of interest" description="Disordered" evidence="2">
    <location>
        <begin position="1101"/>
        <end position="1120"/>
    </location>
</feature>
<evidence type="ECO:0000313" key="5">
    <source>
        <dbReference type="Proteomes" id="UP000246740"/>
    </source>
</evidence>
<feature type="domain" description="Up-regulated during septation protein 1" evidence="3">
    <location>
        <begin position="147"/>
        <end position="292"/>
    </location>
</feature>
<feature type="compositionally biased region" description="Polar residues" evidence="2">
    <location>
        <begin position="209"/>
        <end position="223"/>
    </location>
</feature>
<feature type="coiled-coil region" evidence="1">
    <location>
        <begin position="387"/>
        <end position="619"/>
    </location>
</feature>
<name>A0A317XM54_9BASI</name>
<dbReference type="AlphaFoldDB" id="A0A317XM54"/>
<feature type="region of interest" description="Disordered" evidence="2">
    <location>
        <begin position="984"/>
        <end position="1003"/>
    </location>
</feature>
<feature type="compositionally biased region" description="Low complexity" evidence="2">
    <location>
        <begin position="931"/>
        <end position="947"/>
    </location>
</feature>
<feature type="coiled-coil region" evidence="1">
    <location>
        <begin position="281"/>
        <end position="308"/>
    </location>
</feature>
<dbReference type="Proteomes" id="UP000246740">
    <property type="component" value="Unassembled WGS sequence"/>
</dbReference>
<feature type="compositionally biased region" description="Polar residues" evidence="2">
    <location>
        <begin position="875"/>
        <end position="885"/>
    </location>
</feature>
<dbReference type="Pfam" id="PF15456">
    <property type="entry name" value="Uds1"/>
    <property type="match status" value="1"/>
</dbReference>
<feature type="region of interest" description="Disordered" evidence="2">
    <location>
        <begin position="1"/>
        <end position="34"/>
    </location>
</feature>
<protein>
    <recommendedName>
        <fullName evidence="3">Up-regulated during septation protein 1 domain-containing protein</fullName>
    </recommendedName>
</protein>
<feature type="compositionally biased region" description="Polar residues" evidence="2">
    <location>
        <begin position="852"/>
        <end position="863"/>
    </location>
</feature>
<evidence type="ECO:0000259" key="3">
    <source>
        <dbReference type="Pfam" id="PF15456"/>
    </source>
</evidence>
<keyword evidence="5" id="KW-1185">Reference proteome</keyword>
<feature type="region of interest" description="Disordered" evidence="2">
    <location>
        <begin position="778"/>
        <end position="800"/>
    </location>
</feature>
<keyword evidence="1" id="KW-0175">Coiled coil</keyword>
<feature type="coiled-coil region" evidence="1">
    <location>
        <begin position="1023"/>
        <end position="1070"/>
    </location>
</feature>
<feature type="region of interest" description="Disordered" evidence="2">
    <location>
        <begin position="814"/>
        <end position="976"/>
    </location>
</feature>
<gene>
    <name evidence="4" type="ORF">BCV70DRAFT_125527</name>
</gene>
<dbReference type="STRING" id="1882483.A0A317XM54"/>
<feature type="compositionally biased region" description="Polar residues" evidence="2">
    <location>
        <begin position="783"/>
        <end position="796"/>
    </location>
</feature>